<dbReference type="PANTHER" id="PTHR34187:SF2">
    <property type="entry name" value="DUF202 DOMAIN-CONTAINING PROTEIN"/>
    <property type="match status" value="1"/>
</dbReference>
<keyword evidence="5 7" id="KW-0472">Membrane</keyword>
<dbReference type="Pfam" id="PF02656">
    <property type="entry name" value="DUF202"/>
    <property type="match status" value="1"/>
</dbReference>
<reference evidence="9 10" key="1">
    <citation type="journal article" date="2013" name="ISME J.">
        <title>A metabolic model for members of the genus Tetrasphaera involved in enhanced biological phosphorus removal.</title>
        <authorList>
            <person name="Kristiansen R."/>
            <person name="Nguyen H.T.T."/>
            <person name="Saunders A.M."/>
            <person name="Nielsen J.L."/>
            <person name="Wimmer R."/>
            <person name="Le V.Q."/>
            <person name="McIlroy S.J."/>
            <person name="Petrovski S."/>
            <person name="Seviour R.J."/>
            <person name="Calteau A."/>
            <person name="Nielsen K.L."/>
            <person name="Nielsen P.H."/>
        </authorList>
    </citation>
    <scope>NUCLEOTIDE SEQUENCE [LARGE SCALE GENOMIC DNA]</scope>
    <source>
        <strain evidence="9 10">Ben110</strain>
    </source>
</reference>
<feature type="transmembrane region" description="Helical" evidence="7">
    <location>
        <begin position="112"/>
        <end position="130"/>
    </location>
</feature>
<feature type="domain" description="DUF202" evidence="8">
    <location>
        <begin position="32"/>
        <end position="97"/>
    </location>
</feature>
<evidence type="ECO:0000256" key="5">
    <source>
        <dbReference type="ARBA" id="ARBA00023136"/>
    </source>
</evidence>
<feature type="transmembrane region" description="Helical" evidence="7">
    <location>
        <begin position="72"/>
        <end position="92"/>
    </location>
</feature>
<feature type="transmembrane region" description="Helical" evidence="7">
    <location>
        <begin position="39"/>
        <end position="60"/>
    </location>
</feature>
<evidence type="ECO:0000313" key="10">
    <source>
        <dbReference type="Proteomes" id="UP000035763"/>
    </source>
</evidence>
<feature type="region of interest" description="Disordered" evidence="6">
    <location>
        <begin position="1"/>
        <end position="29"/>
    </location>
</feature>
<dbReference type="Proteomes" id="UP000035763">
    <property type="component" value="Unassembled WGS sequence"/>
</dbReference>
<sequence length="132" mass="13877">MSTQPDTSGEGREGRFERRVLGPGNEPDPRYSLANERTFLAWIRTALTLIGGGVAIEAFAGTALSFVARRGLALALVCLGMLLAAASCYRWVTLERAMRQGKPLPLNPVALVLAAGVTLAALVLAASIAVRG</sequence>
<proteinExistence type="predicted"/>
<keyword evidence="2" id="KW-1003">Cell membrane</keyword>
<dbReference type="InterPro" id="IPR003807">
    <property type="entry name" value="DUF202"/>
</dbReference>
<keyword evidence="3 7" id="KW-0812">Transmembrane</keyword>
<accession>W6JZN1</accession>
<dbReference type="RefSeq" id="WP_048693135.1">
    <property type="nucleotide sequence ID" value="NZ_HG764815.1"/>
</dbReference>
<dbReference type="EMBL" id="CAJA01000334">
    <property type="protein sequence ID" value="CCH74190.1"/>
    <property type="molecule type" value="Genomic_DNA"/>
</dbReference>
<evidence type="ECO:0000256" key="4">
    <source>
        <dbReference type="ARBA" id="ARBA00022989"/>
    </source>
</evidence>
<comment type="subcellular location">
    <subcellularLocation>
        <location evidence="1">Cell membrane</location>
        <topology evidence="1">Multi-pass membrane protein</topology>
    </subcellularLocation>
</comment>
<dbReference type="GO" id="GO:0005886">
    <property type="term" value="C:plasma membrane"/>
    <property type="evidence" value="ECO:0007669"/>
    <property type="project" value="UniProtKB-SubCell"/>
</dbReference>
<evidence type="ECO:0000256" key="1">
    <source>
        <dbReference type="ARBA" id="ARBA00004651"/>
    </source>
</evidence>
<evidence type="ECO:0000256" key="6">
    <source>
        <dbReference type="SAM" id="MobiDB-lite"/>
    </source>
</evidence>
<feature type="compositionally biased region" description="Basic and acidic residues" evidence="6">
    <location>
        <begin position="9"/>
        <end position="20"/>
    </location>
</feature>
<dbReference type="STRING" id="1193182.BN11_40029"/>
<organism evidence="9 10">
    <name type="scientific">Nostocoides australiense Ben110</name>
    <dbReference type="NCBI Taxonomy" id="1193182"/>
    <lineage>
        <taxon>Bacteria</taxon>
        <taxon>Bacillati</taxon>
        <taxon>Actinomycetota</taxon>
        <taxon>Actinomycetes</taxon>
        <taxon>Micrococcales</taxon>
        <taxon>Intrasporangiaceae</taxon>
        <taxon>Nostocoides</taxon>
    </lineage>
</organism>
<evidence type="ECO:0000313" key="9">
    <source>
        <dbReference type="EMBL" id="CCH74190.1"/>
    </source>
</evidence>
<dbReference type="PANTHER" id="PTHR34187">
    <property type="entry name" value="FGR18P"/>
    <property type="match status" value="1"/>
</dbReference>
<keyword evidence="10" id="KW-1185">Reference proteome</keyword>
<keyword evidence="4 7" id="KW-1133">Transmembrane helix</keyword>
<protein>
    <recommendedName>
        <fullName evidence="8">DUF202 domain-containing protein</fullName>
    </recommendedName>
</protein>
<dbReference type="InterPro" id="IPR052053">
    <property type="entry name" value="IM_YidH-like"/>
</dbReference>
<gene>
    <name evidence="9" type="ORF">BN11_40029</name>
</gene>
<evidence type="ECO:0000256" key="7">
    <source>
        <dbReference type="SAM" id="Phobius"/>
    </source>
</evidence>
<dbReference type="AlphaFoldDB" id="W6JZN1"/>
<evidence type="ECO:0000256" key="2">
    <source>
        <dbReference type="ARBA" id="ARBA00022475"/>
    </source>
</evidence>
<comment type="caution">
    <text evidence="9">The sequence shown here is derived from an EMBL/GenBank/DDBJ whole genome shotgun (WGS) entry which is preliminary data.</text>
</comment>
<evidence type="ECO:0000259" key="8">
    <source>
        <dbReference type="Pfam" id="PF02656"/>
    </source>
</evidence>
<name>W6JZN1_9MICO</name>
<evidence type="ECO:0000256" key="3">
    <source>
        <dbReference type="ARBA" id="ARBA00022692"/>
    </source>
</evidence>